<dbReference type="OrthoDB" id="3775810at2"/>
<feature type="compositionally biased region" description="Pro residues" evidence="1">
    <location>
        <begin position="35"/>
        <end position="50"/>
    </location>
</feature>
<dbReference type="Pfam" id="PF13785">
    <property type="entry name" value="DUF4178"/>
    <property type="match status" value="1"/>
</dbReference>
<dbReference type="EMBL" id="QZEY01000003">
    <property type="protein sequence ID" value="RJL33440.1"/>
    <property type="molecule type" value="Genomic_DNA"/>
</dbReference>
<evidence type="ECO:0000256" key="1">
    <source>
        <dbReference type="SAM" id="MobiDB-lite"/>
    </source>
</evidence>
<dbReference type="InterPro" id="IPR025235">
    <property type="entry name" value="DUF4178"/>
</dbReference>
<accession>A0A3A4ATX3</accession>
<comment type="caution">
    <text evidence="3">The sequence shown here is derived from an EMBL/GenBank/DDBJ whole genome shotgun (WGS) entry which is preliminary data.</text>
</comment>
<dbReference type="Proteomes" id="UP000265768">
    <property type="component" value="Unassembled WGS sequence"/>
</dbReference>
<feature type="domain" description="DUF4178" evidence="2">
    <location>
        <begin position="58"/>
        <end position="193"/>
    </location>
</feature>
<evidence type="ECO:0000313" key="4">
    <source>
        <dbReference type="Proteomes" id="UP000265768"/>
    </source>
</evidence>
<gene>
    <name evidence="3" type="ORF">D5H75_11675</name>
</gene>
<keyword evidence="4" id="KW-1185">Reference proteome</keyword>
<dbReference type="AlphaFoldDB" id="A0A3A4ATX3"/>
<dbReference type="RefSeq" id="WP_119926399.1">
    <property type="nucleotide sequence ID" value="NZ_QZEY01000003.1"/>
</dbReference>
<protein>
    <submittedName>
        <fullName evidence="3">DUF4178 domain-containing protein</fullName>
    </submittedName>
</protein>
<organism evidence="3 4">
    <name type="scientific">Bailinhaonella thermotolerans</name>
    <dbReference type="NCBI Taxonomy" id="1070861"/>
    <lineage>
        <taxon>Bacteria</taxon>
        <taxon>Bacillati</taxon>
        <taxon>Actinomycetota</taxon>
        <taxon>Actinomycetes</taxon>
        <taxon>Streptosporangiales</taxon>
        <taxon>Streptosporangiaceae</taxon>
        <taxon>Bailinhaonella</taxon>
    </lineage>
</organism>
<evidence type="ECO:0000313" key="3">
    <source>
        <dbReference type="EMBL" id="RJL33440.1"/>
    </source>
</evidence>
<evidence type="ECO:0000259" key="2">
    <source>
        <dbReference type="Pfam" id="PF13785"/>
    </source>
</evidence>
<reference evidence="3 4" key="1">
    <citation type="submission" date="2018-09" db="EMBL/GenBank/DDBJ databases">
        <title>YIM 75507 draft genome.</title>
        <authorList>
            <person name="Tang S."/>
            <person name="Feng Y."/>
        </authorList>
    </citation>
    <scope>NUCLEOTIDE SEQUENCE [LARGE SCALE GENOMIC DNA]</scope>
    <source>
        <strain evidence="3 4">YIM 75507</strain>
    </source>
</reference>
<feature type="region of interest" description="Disordered" evidence="1">
    <location>
        <begin position="29"/>
        <end position="57"/>
    </location>
</feature>
<sequence length="200" mass="21898">MTASLVVIALSSATFLVVTVAWLTVRAQDRDPPPHEAAPPPPEPEPVPRGPDPRGIGIGDVIDCQGARWFVIGVLHMEDGDQRWREFLLDDGAGHYTWLTVEQRGGGLEVVLWMDAPSQGMIPPQRTVLIDGVEYVPVERGTAAFRSEGSTGHADSGWIDYADYRSPEGRYLSFERVRGRTPWTASYGRPLPPGSIAINP</sequence>
<proteinExistence type="predicted"/>
<name>A0A3A4ATX3_9ACTN</name>